<feature type="region of interest" description="Disordered" evidence="1">
    <location>
        <begin position="1"/>
        <end position="77"/>
    </location>
</feature>
<comment type="caution">
    <text evidence="2">The sequence shown here is derived from an EMBL/GenBank/DDBJ whole genome shotgun (WGS) entry which is preliminary data.</text>
</comment>
<keyword evidence="3" id="KW-1185">Reference proteome</keyword>
<protein>
    <submittedName>
        <fullName evidence="2">Uncharacterized protein</fullName>
    </submittedName>
</protein>
<evidence type="ECO:0000256" key="1">
    <source>
        <dbReference type="SAM" id="MobiDB-lite"/>
    </source>
</evidence>
<proteinExistence type="predicted"/>
<dbReference type="Proteomes" id="UP001501444">
    <property type="component" value="Unassembled WGS sequence"/>
</dbReference>
<evidence type="ECO:0000313" key="3">
    <source>
        <dbReference type="Proteomes" id="UP001501444"/>
    </source>
</evidence>
<dbReference type="EMBL" id="BAAARV010000123">
    <property type="protein sequence ID" value="GAA2390750.1"/>
    <property type="molecule type" value="Genomic_DNA"/>
</dbReference>
<name>A0ABP5V2G0_9ACTN</name>
<organism evidence="2 3">
    <name type="scientific">Dactylosporangium salmoneum</name>
    <dbReference type="NCBI Taxonomy" id="53361"/>
    <lineage>
        <taxon>Bacteria</taxon>
        <taxon>Bacillati</taxon>
        <taxon>Actinomycetota</taxon>
        <taxon>Actinomycetes</taxon>
        <taxon>Micromonosporales</taxon>
        <taxon>Micromonosporaceae</taxon>
        <taxon>Dactylosporangium</taxon>
    </lineage>
</organism>
<evidence type="ECO:0000313" key="2">
    <source>
        <dbReference type="EMBL" id="GAA2390750.1"/>
    </source>
</evidence>
<feature type="compositionally biased region" description="Basic residues" evidence="1">
    <location>
        <begin position="50"/>
        <end position="59"/>
    </location>
</feature>
<gene>
    <name evidence="2" type="ORF">GCM10010170_102830</name>
</gene>
<accession>A0ABP5V2G0</accession>
<reference evidence="3" key="1">
    <citation type="journal article" date="2019" name="Int. J. Syst. Evol. Microbiol.">
        <title>The Global Catalogue of Microorganisms (GCM) 10K type strain sequencing project: providing services to taxonomists for standard genome sequencing and annotation.</title>
        <authorList>
            <consortium name="The Broad Institute Genomics Platform"/>
            <consortium name="The Broad Institute Genome Sequencing Center for Infectious Disease"/>
            <person name="Wu L."/>
            <person name="Ma J."/>
        </authorList>
    </citation>
    <scope>NUCLEOTIDE SEQUENCE [LARGE SCALE GENOMIC DNA]</scope>
    <source>
        <strain evidence="3">JCM 3272</strain>
    </source>
</reference>
<feature type="compositionally biased region" description="Basic and acidic residues" evidence="1">
    <location>
        <begin position="1"/>
        <end position="10"/>
    </location>
</feature>
<sequence>MYERHQAQEKRKTRNHQAARNHQGDRNYQAARNHRQGGVGGEAPTGERAKRARKIHRRPASPSKGRASRVSPRLWGR</sequence>